<feature type="compositionally biased region" description="Basic residues" evidence="2">
    <location>
        <begin position="1391"/>
        <end position="1402"/>
    </location>
</feature>
<dbReference type="PANTHER" id="PTHR23159:SF31">
    <property type="entry name" value="CENTROSOME-ASSOCIATED PROTEIN CEP250 ISOFORM X1"/>
    <property type="match status" value="1"/>
</dbReference>
<gene>
    <name evidence="3" type="ORF">ACHAWO_002968</name>
</gene>
<feature type="region of interest" description="Disordered" evidence="2">
    <location>
        <begin position="408"/>
        <end position="438"/>
    </location>
</feature>
<feature type="compositionally biased region" description="Basic and acidic residues" evidence="2">
    <location>
        <begin position="735"/>
        <end position="748"/>
    </location>
</feature>
<protein>
    <submittedName>
        <fullName evidence="3">Uncharacterized protein</fullName>
    </submittedName>
</protein>
<feature type="region of interest" description="Disordered" evidence="2">
    <location>
        <begin position="472"/>
        <end position="492"/>
    </location>
</feature>
<dbReference type="Proteomes" id="UP001530400">
    <property type="component" value="Unassembled WGS sequence"/>
</dbReference>
<sequence length="1453" mass="162362">MSAYQGKVDTILKRCDEGTSFKTIMETALAQGEQNHPSPPPQSPNPTSETWAVSGGRCTSMMVFGEVVVVFWGVVLLRRLICVLVHVVRVGCVASDLTPKERRRLFTSSLCLSSNATPTSARLLCCRLCTLSSREAQSSLGQRREHNLQFAIAGKIHCSNNTQDTTAKMDMVAAIQAAKNQLEEQKKKRGITANTAAQVTTANLPSISLLHPAPPTNIVSFDSKKQRASPHPYHNNSNSHNSSNDNNQADYIHPDYQYKSNPDEEDDELTTTSSLSGTLPSSVVHDIPHHIHRSESSGLGSSGFGLLDTVKESPGSAAAAAAAAAARSKSFIVADSPKVEIDQDVTPNRRSKSLYVKEVPGLPLQQQKQNATGGGGGAATNAGSSSRVGNSATIGTESTKTNQNALDFANNNTNTAAPPPRTTSTTTNHASKDNNSNVSKRIDEIMSAYQGKVDTILKRRDEGTSFKTIMETASAQGGAGSSSVTSSVSKRSTEGLGVDDIMATYQKKVGEIMEKKQQAAAMSSSNHSVGSSKNTYDDDMENRRQELSSRSRPSYPRSIVDDETTESREGAIDKSVEGSHTSRGRSQSSYSRGSRYSGSRSYTDDEYSDDGSMGKVDDKKESSGAVAKKPAGPMSERANAIWQSLDAKQPLSSRSLSPMRNKIAEDGATSNNDDNRSVYSKNSYSTNDSQSYISGASSASNALGSTYSREYSKEGQPQDRVSNGESNNTSGASQNKDKPDPLLRKDSLRQAQEQLARKLPKLSKSFYCEPNSTKGNLHAEIETERKFRQDLERRLAESTQREEDLSNENRRIEKALADLQSQLNKVQGDARSNKYSQSEQAARIRELERKLLGEQNRVEELEREKDAMKEEYDADLEEQKDINRQLEQMVMSEEFEKELEDEINQVKELEHANRRFKVKIDMLEREKSTIVKKFESKIDELTSKNKTLEGQLSEFESKANALEKSNRNVVLELEAKLATETNRVRELELTTETSVSKYNTKMKSLEAEMEELRQTSSKIEEYEQVLGKLMERNAELETEAKKARDERDMANRQVELSDRRRAVKVKDLQEQVAEQKLMIEQQQETLEESVKTILKLYSLNNGKGDDMTELSEEQLDSITRAMIPRSNTKATLPSLSERTERPWSRSRSRFDEDMDKSVARAVESARSRGRGDRFDDKGPDMKMAGRAQSRGRDRFDDMDAEKSVARSIRARSQGRERFEDLAIDKPVARAKSRGRGDRSESIRQLTSRALDPGREKNRSPLVRRLSSSEMYDPAGPNSLALVPVAPKEDDRYGHYGGPPPQSSSRRGGNAYDRMESNYTEGTAYSNALIPYNEYESRGDRRHRGSHKSRYDDRGDERRRERDDRRRERIDDRADDRSRGGRSHRSRDDRHKGSRRRDSRHRPPQGGYHEDEYGPRRGQRDPSSYGEMDGRPHNRDDRHRPRGGKPRSSRTRDP</sequence>
<feature type="compositionally biased region" description="Basic and acidic residues" evidence="2">
    <location>
        <begin position="1407"/>
        <end position="1419"/>
    </location>
</feature>
<feature type="region of interest" description="Disordered" evidence="2">
    <location>
        <begin position="31"/>
        <end position="51"/>
    </location>
</feature>
<evidence type="ECO:0000256" key="2">
    <source>
        <dbReference type="SAM" id="MobiDB-lite"/>
    </source>
</evidence>
<accession>A0ABD3MPM0</accession>
<feature type="region of interest" description="Disordered" evidence="2">
    <location>
        <begin position="1129"/>
        <end position="1453"/>
    </location>
</feature>
<feature type="coiled-coil region" evidence="1">
    <location>
        <begin position="788"/>
        <end position="1085"/>
    </location>
</feature>
<feature type="region of interest" description="Disordered" evidence="2">
    <location>
        <begin position="360"/>
        <end position="395"/>
    </location>
</feature>
<feature type="compositionally biased region" description="Polar residues" evidence="2">
    <location>
        <begin position="719"/>
        <end position="734"/>
    </location>
</feature>
<evidence type="ECO:0000313" key="4">
    <source>
        <dbReference type="Proteomes" id="UP001530400"/>
    </source>
</evidence>
<dbReference type="EMBL" id="JALLPJ020001392">
    <property type="protein sequence ID" value="KAL3765976.1"/>
    <property type="molecule type" value="Genomic_DNA"/>
</dbReference>
<feature type="region of interest" description="Disordered" evidence="2">
    <location>
        <begin position="516"/>
        <end position="751"/>
    </location>
</feature>
<keyword evidence="4" id="KW-1185">Reference proteome</keyword>
<feature type="compositionally biased region" description="Basic and acidic residues" evidence="2">
    <location>
        <begin position="1137"/>
        <end position="1180"/>
    </location>
</feature>
<feature type="compositionally biased region" description="Low complexity" evidence="2">
    <location>
        <begin position="234"/>
        <end position="247"/>
    </location>
</feature>
<feature type="compositionally biased region" description="Polar residues" evidence="2">
    <location>
        <begin position="384"/>
        <end position="395"/>
    </location>
</feature>
<feature type="compositionally biased region" description="Basic and acidic residues" evidence="2">
    <location>
        <begin position="1427"/>
        <end position="1438"/>
    </location>
</feature>
<feature type="compositionally biased region" description="Polar residues" evidence="2">
    <location>
        <begin position="1316"/>
        <end position="1325"/>
    </location>
</feature>
<evidence type="ECO:0000313" key="3">
    <source>
        <dbReference type="EMBL" id="KAL3765976.1"/>
    </source>
</evidence>
<dbReference type="PANTHER" id="PTHR23159">
    <property type="entry name" value="CENTROSOMAL PROTEIN 2"/>
    <property type="match status" value="1"/>
</dbReference>
<feature type="compositionally biased region" description="Basic and acidic residues" evidence="2">
    <location>
        <begin position="565"/>
        <end position="577"/>
    </location>
</feature>
<feature type="compositionally biased region" description="Basic and acidic residues" evidence="2">
    <location>
        <begin position="1213"/>
        <end position="1227"/>
    </location>
</feature>
<feature type="compositionally biased region" description="Basic and acidic residues" evidence="2">
    <location>
        <begin position="1348"/>
        <end position="1378"/>
    </location>
</feature>
<proteinExistence type="predicted"/>
<feature type="compositionally biased region" description="Polar residues" evidence="2">
    <location>
        <begin position="668"/>
        <end position="688"/>
    </location>
</feature>
<feature type="compositionally biased region" description="Low complexity" evidence="2">
    <location>
        <begin position="523"/>
        <end position="532"/>
    </location>
</feature>
<feature type="compositionally biased region" description="Low complexity" evidence="2">
    <location>
        <begin position="584"/>
        <end position="601"/>
    </location>
</feature>
<organism evidence="3 4">
    <name type="scientific">Cyclotella atomus</name>
    <dbReference type="NCBI Taxonomy" id="382360"/>
    <lineage>
        <taxon>Eukaryota</taxon>
        <taxon>Sar</taxon>
        <taxon>Stramenopiles</taxon>
        <taxon>Ochrophyta</taxon>
        <taxon>Bacillariophyta</taxon>
        <taxon>Coscinodiscophyceae</taxon>
        <taxon>Thalassiosirophycidae</taxon>
        <taxon>Stephanodiscales</taxon>
        <taxon>Stephanodiscaceae</taxon>
        <taxon>Cyclotella</taxon>
    </lineage>
</organism>
<feature type="compositionally biased region" description="Basic and acidic residues" evidence="2">
    <location>
        <begin position="1190"/>
        <end position="1204"/>
    </location>
</feature>
<feature type="compositionally biased region" description="Basic residues" evidence="2">
    <location>
        <begin position="1439"/>
        <end position="1453"/>
    </location>
</feature>
<evidence type="ECO:0000256" key="1">
    <source>
        <dbReference type="SAM" id="Coils"/>
    </source>
</evidence>
<name>A0ABD3MPM0_9STRA</name>
<reference evidence="3 4" key="1">
    <citation type="submission" date="2024-10" db="EMBL/GenBank/DDBJ databases">
        <title>Updated reference genomes for cyclostephanoid diatoms.</title>
        <authorList>
            <person name="Roberts W.R."/>
            <person name="Alverson A.J."/>
        </authorList>
    </citation>
    <scope>NUCLEOTIDE SEQUENCE [LARGE SCALE GENOMIC DNA]</scope>
    <source>
        <strain evidence="3 4">AJA010-31</strain>
    </source>
</reference>
<feature type="compositionally biased region" description="Low complexity" evidence="2">
    <location>
        <begin position="472"/>
        <end position="490"/>
    </location>
</feature>
<keyword evidence="1" id="KW-0175">Coiled coil</keyword>
<feature type="compositionally biased region" description="Low complexity" evidence="2">
    <location>
        <begin position="689"/>
        <end position="705"/>
    </location>
</feature>
<feature type="region of interest" description="Disordered" evidence="2">
    <location>
        <begin position="207"/>
        <end position="283"/>
    </location>
</feature>
<comment type="caution">
    <text evidence="3">The sequence shown here is derived from an EMBL/GenBank/DDBJ whole genome shotgun (WGS) entry which is preliminary data.</text>
</comment>
<feature type="compositionally biased region" description="Low complexity" evidence="2">
    <location>
        <begin position="270"/>
        <end position="279"/>
    </location>
</feature>
<feature type="compositionally biased region" description="Low complexity" evidence="2">
    <location>
        <begin position="408"/>
        <end position="429"/>
    </location>
</feature>